<accession>A0AA88KMB8</accession>
<proteinExistence type="predicted"/>
<gene>
    <name evidence="1" type="ORF">C9374_000234</name>
</gene>
<sequence length="154" mass="17502">MPKKKNKLPTTTVTQEVTLENLCLAHYTIGSQARPPYEISSYGDWDLTIYRAKLNDPKLQIHTLQDFVMKFCQDQLSDDFSPIESNENGENLSLMDRLNIYFVENDKAVEPPFKTFGGLPEQFTECVTIRSDGNSKCIVGKALGHVYYFSYGTS</sequence>
<reference evidence="1 2" key="1">
    <citation type="journal article" date="2018" name="BMC Genomics">
        <title>The genome of Naegleria lovaniensis, the basis for a comparative approach to unravel pathogenicity factors of the human pathogenic amoeba N. fowleri.</title>
        <authorList>
            <person name="Liechti N."/>
            <person name="Schurch N."/>
            <person name="Bruggmann R."/>
            <person name="Wittwer M."/>
        </authorList>
    </citation>
    <scope>NUCLEOTIDE SEQUENCE [LARGE SCALE GENOMIC DNA]</scope>
    <source>
        <strain evidence="1 2">ATCC 30569</strain>
    </source>
</reference>
<keyword evidence="2" id="KW-1185">Reference proteome</keyword>
<dbReference type="Proteomes" id="UP000816034">
    <property type="component" value="Unassembled WGS sequence"/>
</dbReference>
<dbReference type="GeneID" id="68092696"/>
<evidence type="ECO:0000313" key="1">
    <source>
        <dbReference type="EMBL" id="KAG2388795.1"/>
    </source>
</evidence>
<dbReference type="EMBL" id="PYSW02000009">
    <property type="protein sequence ID" value="KAG2388795.1"/>
    <property type="molecule type" value="Genomic_DNA"/>
</dbReference>
<protein>
    <submittedName>
        <fullName evidence="1">Uncharacterized protein</fullName>
    </submittedName>
</protein>
<evidence type="ECO:0000313" key="2">
    <source>
        <dbReference type="Proteomes" id="UP000816034"/>
    </source>
</evidence>
<dbReference type="RefSeq" id="XP_044552787.1">
    <property type="nucleotide sequence ID" value="XM_044691747.1"/>
</dbReference>
<name>A0AA88KMB8_NAELO</name>
<organism evidence="1 2">
    <name type="scientific">Naegleria lovaniensis</name>
    <name type="common">Amoeba</name>
    <dbReference type="NCBI Taxonomy" id="51637"/>
    <lineage>
        <taxon>Eukaryota</taxon>
        <taxon>Discoba</taxon>
        <taxon>Heterolobosea</taxon>
        <taxon>Tetramitia</taxon>
        <taxon>Eutetramitia</taxon>
        <taxon>Vahlkampfiidae</taxon>
        <taxon>Naegleria</taxon>
    </lineage>
</organism>
<comment type="caution">
    <text evidence="1">The sequence shown here is derived from an EMBL/GenBank/DDBJ whole genome shotgun (WGS) entry which is preliminary data.</text>
</comment>
<dbReference type="AlphaFoldDB" id="A0AA88KMB8"/>